<evidence type="ECO:0000256" key="4">
    <source>
        <dbReference type="ARBA" id="ARBA00022723"/>
    </source>
</evidence>
<dbReference type="GO" id="GO:0005829">
    <property type="term" value="C:cytosol"/>
    <property type="evidence" value="ECO:0007669"/>
    <property type="project" value="TreeGrafter"/>
</dbReference>
<evidence type="ECO:0000256" key="3">
    <source>
        <dbReference type="ARBA" id="ARBA00012784"/>
    </source>
</evidence>
<dbReference type="RefSeq" id="WP_160332573.1">
    <property type="nucleotide sequence ID" value="NZ_WSRS01000022.1"/>
</dbReference>
<evidence type="ECO:0000256" key="5">
    <source>
        <dbReference type="ARBA" id="ARBA00022801"/>
    </source>
</evidence>
<evidence type="ECO:0000256" key="1">
    <source>
        <dbReference type="ARBA" id="ARBA00001947"/>
    </source>
</evidence>
<dbReference type="NCBIfam" id="TIGR01430">
    <property type="entry name" value="aden_deam"/>
    <property type="match status" value="1"/>
</dbReference>
<dbReference type="GO" id="GO:0043103">
    <property type="term" value="P:hypoxanthine salvage"/>
    <property type="evidence" value="ECO:0007669"/>
    <property type="project" value="TreeGrafter"/>
</dbReference>
<sequence length="349" mass="38355">MTNPLYQLPKVELHCHLDGSVDLHALSQLYHLAGLRKSQEDLLKEAVAPENCLNLTEYLRCFPVTTQVLASEKALMIAVLSLAKQAVAEGVRYLEIRFSPDFIQTPTFSMEQVLQATIEGLELAQAVYPIRLGLILCMMRGRSEAVNRQVLRLAEKYLGRGVVALDVAGDESKYPMPLFKDLFFEARAAGIPFTAHAGETGNLDNVLWAVDYGAQRIGHGIALMKDLSQAADLKSAGILLEMCPISNLQTGASVSWATYPFAIFRETGLPVSINTDNRTVSSSSLTQEFGILNDQVDSLTVGDVYQITRDSAQAAFLPEADKLALLQELDQAYQAFDLKAPISEENMLE</sequence>
<dbReference type="GO" id="GO:0046103">
    <property type="term" value="P:inosine biosynthetic process"/>
    <property type="evidence" value="ECO:0007669"/>
    <property type="project" value="TreeGrafter"/>
</dbReference>
<gene>
    <name evidence="8" type="primary">add</name>
    <name evidence="8" type="ORF">E5983_03730</name>
</gene>
<dbReference type="InterPro" id="IPR001365">
    <property type="entry name" value="A_deaminase_dom"/>
</dbReference>
<dbReference type="GO" id="GO:0006154">
    <property type="term" value="P:adenosine catabolic process"/>
    <property type="evidence" value="ECO:0007669"/>
    <property type="project" value="TreeGrafter"/>
</dbReference>
<comment type="similarity">
    <text evidence="2">Belongs to the metallo-dependent hydrolases superfamily. Adenosine and AMP deaminases family.</text>
</comment>
<keyword evidence="4" id="KW-0479">Metal-binding</keyword>
<dbReference type="OrthoDB" id="9779574at2"/>
<dbReference type="Pfam" id="PF00962">
    <property type="entry name" value="A_deaminase"/>
    <property type="match status" value="1"/>
</dbReference>
<dbReference type="PANTHER" id="PTHR11409">
    <property type="entry name" value="ADENOSINE DEAMINASE"/>
    <property type="match status" value="1"/>
</dbReference>
<evidence type="ECO:0000313" key="9">
    <source>
        <dbReference type="Proteomes" id="UP000461595"/>
    </source>
</evidence>
<dbReference type="EC" id="3.5.4.4" evidence="3"/>
<feature type="domain" description="Adenosine deaminase" evidence="7">
    <location>
        <begin position="9"/>
        <end position="331"/>
    </location>
</feature>
<organism evidence="8 9">
    <name type="scientific">Streptococcus danieliae</name>
    <dbReference type="NCBI Taxonomy" id="747656"/>
    <lineage>
        <taxon>Bacteria</taxon>
        <taxon>Bacillati</taxon>
        <taxon>Bacillota</taxon>
        <taxon>Bacilli</taxon>
        <taxon>Lactobacillales</taxon>
        <taxon>Streptococcaceae</taxon>
        <taxon>Streptococcus</taxon>
    </lineage>
</organism>
<dbReference type="InterPro" id="IPR006330">
    <property type="entry name" value="Ado/ade_deaminase"/>
</dbReference>
<accession>A0A7X3G839</accession>
<dbReference type="GO" id="GO:0046872">
    <property type="term" value="F:metal ion binding"/>
    <property type="evidence" value="ECO:0007669"/>
    <property type="project" value="UniProtKB-KW"/>
</dbReference>
<dbReference type="AlphaFoldDB" id="A0A7X3G839"/>
<comment type="cofactor">
    <cofactor evidence="1">
        <name>Zn(2+)</name>
        <dbReference type="ChEBI" id="CHEBI:29105"/>
    </cofactor>
</comment>
<dbReference type="EMBL" id="WSRS01000022">
    <property type="protein sequence ID" value="MVX58760.1"/>
    <property type="molecule type" value="Genomic_DNA"/>
</dbReference>
<protein>
    <recommendedName>
        <fullName evidence="3">adenosine deaminase</fullName>
        <ecNumber evidence="3">3.5.4.4</ecNumber>
    </recommendedName>
</protein>
<dbReference type="PANTHER" id="PTHR11409:SF43">
    <property type="entry name" value="ADENOSINE DEAMINASE"/>
    <property type="match status" value="1"/>
</dbReference>
<name>A0A7X3G839_9STRE</name>
<dbReference type="GO" id="GO:0004000">
    <property type="term" value="F:adenosine deaminase activity"/>
    <property type="evidence" value="ECO:0007669"/>
    <property type="project" value="TreeGrafter"/>
</dbReference>
<comment type="caution">
    <text evidence="8">The sequence shown here is derived from an EMBL/GenBank/DDBJ whole genome shotgun (WGS) entry which is preliminary data.</text>
</comment>
<proteinExistence type="inferred from homology"/>
<keyword evidence="5 8" id="KW-0378">Hydrolase</keyword>
<evidence type="ECO:0000313" key="8">
    <source>
        <dbReference type="EMBL" id="MVX58760.1"/>
    </source>
</evidence>
<dbReference type="SUPFAM" id="SSF51556">
    <property type="entry name" value="Metallo-dependent hydrolases"/>
    <property type="match status" value="1"/>
</dbReference>
<reference evidence="8 9" key="1">
    <citation type="submission" date="2019-12" db="EMBL/GenBank/DDBJ databases">
        <title>Microbes associate with the intestines of laboratory mice.</title>
        <authorList>
            <person name="Navarre W."/>
            <person name="Wong E."/>
        </authorList>
    </citation>
    <scope>NUCLEOTIDE SEQUENCE [LARGE SCALE GENOMIC DNA]</scope>
    <source>
        <strain evidence="8 9">NM51_B2-22</strain>
    </source>
</reference>
<dbReference type="InterPro" id="IPR032466">
    <property type="entry name" value="Metal_Hydrolase"/>
</dbReference>
<evidence type="ECO:0000256" key="2">
    <source>
        <dbReference type="ARBA" id="ARBA00006676"/>
    </source>
</evidence>
<evidence type="ECO:0000259" key="7">
    <source>
        <dbReference type="Pfam" id="PF00962"/>
    </source>
</evidence>
<evidence type="ECO:0000256" key="6">
    <source>
        <dbReference type="ARBA" id="ARBA00022833"/>
    </source>
</evidence>
<dbReference type="Gene3D" id="3.20.20.140">
    <property type="entry name" value="Metal-dependent hydrolases"/>
    <property type="match status" value="1"/>
</dbReference>
<dbReference type="Proteomes" id="UP000461595">
    <property type="component" value="Unassembled WGS sequence"/>
</dbReference>
<keyword evidence="6" id="KW-0862">Zinc</keyword>